<dbReference type="Gene3D" id="3.40.50.1820">
    <property type="entry name" value="alpha/beta hydrolase"/>
    <property type="match status" value="1"/>
</dbReference>
<comment type="caution">
    <text evidence="6">The sequence shown here is derived from an EMBL/GenBank/DDBJ whole genome shotgun (WGS) entry which is preliminary data.</text>
</comment>
<feature type="compositionally biased region" description="Low complexity" evidence="4">
    <location>
        <begin position="133"/>
        <end position="222"/>
    </location>
</feature>
<evidence type="ECO:0000256" key="3">
    <source>
        <dbReference type="ARBA" id="ARBA00023098"/>
    </source>
</evidence>
<feature type="compositionally biased region" description="Basic and acidic residues" evidence="4">
    <location>
        <begin position="452"/>
        <end position="466"/>
    </location>
</feature>
<dbReference type="PANTHER" id="PTHR10272">
    <property type="entry name" value="PLATELET-ACTIVATING FACTOR ACETYLHYDROLASE"/>
    <property type="match status" value="1"/>
</dbReference>
<dbReference type="InterPro" id="IPR029058">
    <property type="entry name" value="AB_hydrolase_fold"/>
</dbReference>
<dbReference type="Proteomes" id="UP000292564">
    <property type="component" value="Unassembled WGS sequence"/>
</dbReference>
<accession>A0A4Q7ZGZ1</accession>
<dbReference type="GO" id="GO:0003847">
    <property type="term" value="F:1-alkyl-2-acetylglycerophosphocholine esterase activity"/>
    <property type="evidence" value="ECO:0007669"/>
    <property type="project" value="TreeGrafter"/>
</dbReference>
<dbReference type="PANTHER" id="PTHR10272:SF0">
    <property type="entry name" value="PLATELET-ACTIVATING FACTOR ACETYLHYDROLASE"/>
    <property type="match status" value="1"/>
</dbReference>
<proteinExistence type="predicted"/>
<keyword evidence="7" id="KW-1185">Reference proteome</keyword>
<keyword evidence="1 6" id="KW-0378">Hydrolase</keyword>
<dbReference type="InterPro" id="IPR041127">
    <property type="entry name" value="PET_hydrolase/cutinase-like"/>
</dbReference>
<dbReference type="EMBL" id="SHKY01000001">
    <property type="protein sequence ID" value="RZU50038.1"/>
    <property type="molecule type" value="Genomic_DNA"/>
</dbReference>
<evidence type="ECO:0000313" key="6">
    <source>
        <dbReference type="EMBL" id="RZU50038.1"/>
    </source>
</evidence>
<reference evidence="6 7" key="1">
    <citation type="submission" date="2019-02" db="EMBL/GenBank/DDBJ databases">
        <title>Sequencing the genomes of 1000 actinobacteria strains.</title>
        <authorList>
            <person name="Klenk H.-P."/>
        </authorList>
    </citation>
    <scope>NUCLEOTIDE SEQUENCE [LARGE SCALE GENOMIC DNA]</scope>
    <source>
        <strain evidence="6 7">DSM 45162</strain>
    </source>
</reference>
<gene>
    <name evidence="6" type="ORF">EV385_1799</name>
</gene>
<evidence type="ECO:0000256" key="2">
    <source>
        <dbReference type="ARBA" id="ARBA00022963"/>
    </source>
</evidence>
<name>A0A4Q7ZGZ1_9ACTN</name>
<evidence type="ECO:0000313" key="7">
    <source>
        <dbReference type="Proteomes" id="UP000292564"/>
    </source>
</evidence>
<feature type="region of interest" description="Disordered" evidence="4">
    <location>
        <begin position="19"/>
        <end position="43"/>
    </location>
</feature>
<protein>
    <submittedName>
        <fullName evidence="6">Platelet-activating factor acetylhydrolase isoform II</fullName>
    </submittedName>
</protein>
<evidence type="ECO:0000256" key="1">
    <source>
        <dbReference type="ARBA" id="ARBA00022801"/>
    </source>
</evidence>
<feature type="region of interest" description="Disordered" evidence="4">
    <location>
        <begin position="433"/>
        <end position="466"/>
    </location>
</feature>
<keyword evidence="3" id="KW-0443">Lipid metabolism</keyword>
<dbReference type="SUPFAM" id="SSF53474">
    <property type="entry name" value="alpha/beta-Hydrolases"/>
    <property type="match status" value="1"/>
</dbReference>
<feature type="domain" description="PET hydrolase/cutinase-like" evidence="5">
    <location>
        <begin position="290"/>
        <end position="382"/>
    </location>
</feature>
<evidence type="ECO:0000256" key="4">
    <source>
        <dbReference type="SAM" id="MobiDB-lite"/>
    </source>
</evidence>
<dbReference type="Pfam" id="PF03403">
    <property type="entry name" value="PAF-AH_p_II"/>
    <property type="match status" value="1"/>
</dbReference>
<sequence length="466" mass="48148">MVLAVPAVAWAAERSVPRLTRPHAAERPPGPHSTAPSSAPNAPRYAVGVRTLVLSRGADRPLRTLLFYPASGPPRLVPAAVTVPATLTAGPAPTPAARTVAIALRTSSPPAASTSRRRPATVANALTNPPGPTAGSHAPGPAASASGSGPSASSSGSAPATRSSPSPSPSTAAVPSAPSTAKAASSDIAPASAAAAAPASREPCPATLPGAPATALPGQPLATPAPGRFPLVLFSHGLAGTPERYAPAAATWAAAGFVVAVPAFPHTCAGAPRFRRSDIVHQPADARYVLKEIRRLDRRPDDPLYGRIDRDRVAAVGHSAGGYTTTGLFTAGHPRWLRAGVVIAGWRAPGAFAGRPAPMLFLQGDSDHVVPLAHGRAAFDAVPWPKSYVLIPRAHHAGYMLPGRYGWKQMNVIVTDFLRWALTHEEGTRWRLPASSFPATEKVPEGTAPPSSRREGGFHRPFEDRP</sequence>
<keyword evidence="2" id="KW-0442">Lipid degradation</keyword>
<feature type="region of interest" description="Disordered" evidence="4">
    <location>
        <begin position="107"/>
        <end position="222"/>
    </location>
</feature>
<dbReference type="Pfam" id="PF12740">
    <property type="entry name" value="PETase"/>
    <property type="match status" value="1"/>
</dbReference>
<dbReference type="GO" id="GO:0016042">
    <property type="term" value="P:lipid catabolic process"/>
    <property type="evidence" value="ECO:0007669"/>
    <property type="project" value="UniProtKB-KW"/>
</dbReference>
<dbReference type="AlphaFoldDB" id="A0A4Q7ZGZ1"/>
<evidence type="ECO:0000259" key="5">
    <source>
        <dbReference type="Pfam" id="PF12740"/>
    </source>
</evidence>
<organism evidence="6 7">
    <name type="scientific">Krasilnikovia cinnamomea</name>
    <dbReference type="NCBI Taxonomy" id="349313"/>
    <lineage>
        <taxon>Bacteria</taxon>
        <taxon>Bacillati</taxon>
        <taxon>Actinomycetota</taxon>
        <taxon>Actinomycetes</taxon>
        <taxon>Micromonosporales</taxon>
        <taxon>Micromonosporaceae</taxon>
        <taxon>Krasilnikovia</taxon>
    </lineage>
</organism>